<feature type="repeat" description="ANK" evidence="3">
    <location>
        <begin position="837"/>
        <end position="859"/>
    </location>
</feature>
<evidence type="ECO:0000313" key="6">
    <source>
        <dbReference type="EMBL" id="KAF6228832.1"/>
    </source>
</evidence>
<dbReference type="InterPro" id="IPR027417">
    <property type="entry name" value="P-loop_NTPase"/>
</dbReference>
<dbReference type="Gene3D" id="1.25.40.20">
    <property type="entry name" value="Ankyrin repeat-containing domain"/>
    <property type="match status" value="4"/>
</dbReference>
<protein>
    <submittedName>
        <fullName evidence="6">Uncharacterized protein</fullName>
    </submittedName>
</protein>
<dbReference type="Pfam" id="PF12796">
    <property type="entry name" value="Ank_2"/>
    <property type="match status" value="3"/>
</dbReference>
<dbReference type="Pfam" id="PF22939">
    <property type="entry name" value="WHD_GPIID"/>
    <property type="match status" value="1"/>
</dbReference>
<sequence>MAAFGVGAGIVGVIGLTIQITQVVVQFGLEWKNAPAEAKRFSRELRNLKTVLSETRTNFLDDPTFKEAFQDRKSILLSEHGPNAATATDPKLSIESCKAELEKVLDELKKRHEGRRISWEKLKGFFLAKSTQDSMDHLRRYCQALNDMFSMDALTLGVNIHTEVREARREQKEWHNDEENRRILTWISTLSFEEKQTDILSKRYPGTGEWLLDQDEFQSWRNGVRDVPSVLWCPGIIGAGKSVMTSIVIEHLQRFFTADNVSISYIYCDYKDRESQTTINLISSLVRQVVLLLGEMPEELRDLYTEHRKGQSSLSLEELSRLLSSLSNHFGRSFIVVDALDEHFDNKDEKNAGRMALLDVLLNLPQYRYQNSNISRGYRLFFTSRENGLIEERLEGCVRLDIRAADSDIESYLRSRICNPTEFRFAKEVQNDANLGNLIVSRLVEKARGIVRNLRKALESLPTRLDETYDEAMTRIKAQVEDHRELALSALSWISNANRPLHIDELRHALAVSPGDPSLNKQALVDQKDIISVSAGLITLDAQSSTIRLAHFSVEEYFGSRKQILFPDVDSQIAKTCLTYLSFDTFENGRCSSAVEYEARLEVNCLLAYAARNWVHHAYRAKEHTVEDLALGFLRNSHRVACSDQVMRMPDYIGTERFEFRDGLLVPRQVSGVHLAARFGLVSIIERLIEDGAEVDSKDSQGQTPLSYAAKDGRETIVKLLVDRGDVVADSKDEFGRTPLSHAAQEGHERVVKLLMDVKDMEVDSKDDIGRTPLSHAAMMGHERVVKLLMDVEHVEVDSKDDFGRTPLSHAAQGGHERVVKLLMDVKDMEVDSEDEDGQTPLSFAAMGGYEMVVKLLVDVEGVEGGHERVVKLLVDVEDVKVNSKDDLGRTPLSHAAQGGHERVVKLLVDVEDVEVDSEDQFGRTPLSHAAMMGHERVVKLLMDVENVEVDSEDEDGQTPLLYAIAGGHKTVVKLLEEALKLSR</sequence>
<evidence type="ECO:0000313" key="7">
    <source>
        <dbReference type="Proteomes" id="UP000593566"/>
    </source>
</evidence>
<dbReference type="Gene3D" id="3.40.50.300">
    <property type="entry name" value="P-loop containing nucleotide triphosphate hydrolases"/>
    <property type="match status" value="1"/>
</dbReference>
<evidence type="ECO:0000259" key="4">
    <source>
        <dbReference type="Pfam" id="PF22939"/>
    </source>
</evidence>
<dbReference type="EMBL" id="JACCJB010000003">
    <property type="protein sequence ID" value="KAF6228832.1"/>
    <property type="molecule type" value="Genomic_DNA"/>
</dbReference>
<evidence type="ECO:0000259" key="5">
    <source>
        <dbReference type="Pfam" id="PF24883"/>
    </source>
</evidence>
<dbReference type="Pfam" id="PF13637">
    <property type="entry name" value="Ank_4"/>
    <property type="match status" value="1"/>
</dbReference>
<dbReference type="PANTHER" id="PTHR24166">
    <property type="entry name" value="ROLLING PEBBLES, ISOFORM B"/>
    <property type="match status" value="1"/>
</dbReference>
<evidence type="ECO:0000256" key="1">
    <source>
        <dbReference type="ARBA" id="ARBA00022737"/>
    </source>
</evidence>
<feature type="repeat" description="ANK" evidence="3">
    <location>
        <begin position="888"/>
        <end position="910"/>
    </location>
</feature>
<dbReference type="InterPro" id="IPR054471">
    <property type="entry name" value="GPIID_WHD"/>
</dbReference>
<dbReference type="PANTHER" id="PTHR24166:SF48">
    <property type="entry name" value="PROTEIN VAPYRIN"/>
    <property type="match status" value="1"/>
</dbReference>
<dbReference type="PROSITE" id="PS50088">
    <property type="entry name" value="ANK_REPEAT"/>
    <property type="match status" value="8"/>
</dbReference>
<accession>A0A8H6FHJ9</accession>
<reference evidence="6 7" key="1">
    <citation type="journal article" date="2020" name="Genomics">
        <title>Complete, high-quality genomes from long-read metagenomic sequencing of two wolf lichen thalli reveals enigmatic genome architecture.</title>
        <authorList>
            <person name="McKenzie S.K."/>
            <person name="Walston R.F."/>
            <person name="Allen J.L."/>
        </authorList>
    </citation>
    <scope>NUCLEOTIDE SEQUENCE [LARGE SCALE GENOMIC DNA]</scope>
    <source>
        <strain evidence="6">WasteWater1</strain>
    </source>
</reference>
<dbReference type="SUPFAM" id="SSF48403">
    <property type="entry name" value="Ankyrin repeat"/>
    <property type="match status" value="1"/>
</dbReference>
<keyword evidence="2 3" id="KW-0040">ANK repeat</keyword>
<feature type="domain" description="Nephrocystin 3-like N-terminal" evidence="5">
    <location>
        <begin position="206"/>
        <end position="385"/>
    </location>
</feature>
<evidence type="ECO:0000256" key="3">
    <source>
        <dbReference type="PROSITE-ProRule" id="PRU00023"/>
    </source>
</evidence>
<dbReference type="GeneID" id="59335343"/>
<feature type="domain" description="GPI inositol-deacylase winged helix" evidence="4">
    <location>
        <begin position="481"/>
        <end position="559"/>
    </location>
</feature>
<organism evidence="6 7">
    <name type="scientific">Letharia lupina</name>
    <dbReference type="NCBI Taxonomy" id="560253"/>
    <lineage>
        <taxon>Eukaryota</taxon>
        <taxon>Fungi</taxon>
        <taxon>Dikarya</taxon>
        <taxon>Ascomycota</taxon>
        <taxon>Pezizomycotina</taxon>
        <taxon>Lecanoromycetes</taxon>
        <taxon>OSLEUM clade</taxon>
        <taxon>Lecanoromycetidae</taxon>
        <taxon>Lecanorales</taxon>
        <taxon>Lecanorineae</taxon>
        <taxon>Parmeliaceae</taxon>
        <taxon>Letharia</taxon>
    </lineage>
</organism>
<proteinExistence type="predicted"/>
<dbReference type="PROSITE" id="PS50297">
    <property type="entry name" value="ANK_REP_REGION"/>
    <property type="match status" value="8"/>
</dbReference>
<comment type="caution">
    <text evidence="6">The sequence shown here is derived from an EMBL/GenBank/DDBJ whole genome shotgun (WGS) entry which is preliminary data.</text>
</comment>
<dbReference type="InterPro" id="IPR056884">
    <property type="entry name" value="NPHP3-like_N"/>
</dbReference>
<dbReference type="Pfam" id="PF24883">
    <property type="entry name" value="NPHP3_N"/>
    <property type="match status" value="1"/>
</dbReference>
<evidence type="ECO:0000256" key="2">
    <source>
        <dbReference type="ARBA" id="ARBA00023043"/>
    </source>
</evidence>
<dbReference type="InterPro" id="IPR050889">
    <property type="entry name" value="Dendritic_Spine_Reg/Scaffold"/>
</dbReference>
<feature type="repeat" description="ANK" evidence="3">
    <location>
        <begin position="769"/>
        <end position="791"/>
    </location>
</feature>
<dbReference type="InterPro" id="IPR036770">
    <property type="entry name" value="Ankyrin_rpt-contain_sf"/>
</dbReference>
<gene>
    <name evidence="6" type="ORF">HO133_006943</name>
</gene>
<dbReference type="Pfam" id="PF00023">
    <property type="entry name" value="Ank"/>
    <property type="match status" value="1"/>
</dbReference>
<feature type="repeat" description="ANK" evidence="3">
    <location>
        <begin position="803"/>
        <end position="825"/>
    </location>
</feature>
<keyword evidence="7" id="KW-1185">Reference proteome</keyword>
<feature type="repeat" description="ANK" evidence="3">
    <location>
        <begin position="701"/>
        <end position="725"/>
    </location>
</feature>
<keyword evidence="1" id="KW-0677">Repeat</keyword>
<dbReference type="RefSeq" id="XP_037156474.1">
    <property type="nucleotide sequence ID" value="XM_037297839.1"/>
</dbReference>
<dbReference type="InterPro" id="IPR002110">
    <property type="entry name" value="Ankyrin_rpt"/>
</dbReference>
<feature type="repeat" description="ANK" evidence="3">
    <location>
        <begin position="922"/>
        <end position="944"/>
    </location>
</feature>
<feature type="repeat" description="ANK" evidence="3">
    <location>
        <begin position="735"/>
        <end position="757"/>
    </location>
</feature>
<dbReference type="AlphaFoldDB" id="A0A8H6FHJ9"/>
<feature type="repeat" description="ANK" evidence="3">
    <location>
        <begin position="668"/>
        <end position="700"/>
    </location>
</feature>
<name>A0A8H6FHJ9_9LECA</name>
<dbReference type="Proteomes" id="UP000593566">
    <property type="component" value="Unassembled WGS sequence"/>
</dbReference>
<dbReference type="SMART" id="SM00248">
    <property type="entry name" value="ANK"/>
    <property type="match status" value="9"/>
</dbReference>